<dbReference type="Proteomes" id="UP001629113">
    <property type="component" value="Unassembled WGS sequence"/>
</dbReference>
<gene>
    <name evidence="2" type="ORF">PVAG01_07393</name>
</gene>
<dbReference type="InterPro" id="IPR010730">
    <property type="entry name" value="HET"/>
</dbReference>
<dbReference type="PANTHER" id="PTHR24148">
    <property type="entry name" value="ANKYRIN REPEAT DOMAIN-CONTAINING PROTEIN 39 HOMOLOG-RELATED"/>
    <property type="match status" value="1"/>
</dbReference>
<proteinExistence type="predicted"/>
<reference evidence="2 3" key="1">
    <citation type="submission" date="2024-06" db="EMBL/GenBank/DDBJ databases">
        <title>Complete genome of Phlyctema vagabunda strain 19-DSS-EL-015.</title>
        <authorList>
            <person name="Fiorenzani C."/>
        </authorList>
    </citation>
    <scope>NUCLEOTIDE SEQUENCE [LARGE SCALE GENOMIC DNA]</scope>
    <source>
        <strain evidence="2 3">19-DSS-EL-015</strain>
    </source>
</reference>
<comment type="caution">
    <text evidence="2">The sequence shown here is derived from an EMBL/GenBank/DDBJ whole genome shotgun (WGS) entry which is preliminary data.</text>
</comment>
<dbReference type="Pfam" id="PF26639">
    <property type="entry name" value="Het-6_barrel"/>
    <property type="match status" value="1"/>
</dbReference>
<name>A0ABR4PCA9_9HELO</name>
<accession>A0ABR4PCA9</accession>
<evidence type="ECO:0000313" key="3">
    <source>
        <dbReference type="Proteomes" id="UP001629113"/>
    </source>
</evidence>
<keyword evidence="3" id="KW-1185">Reference proteome</keyword>
<dbReference type="EMBL" id="JBFCZG010000006">
    <property type="protein sequence ID" value="KAL3420948.1"/>
    <property type="molecule type" value="Genomic_DNA"/>
</dbReference>
<sequence length="557" mass="63090">MDKHSYVSLPSSGYLRILEVFPGPRDTPIKCRLHQSMLDRAPPFEALSYVWGSSLIKKRISCDGKPFDIRTSLLSLYDALGRLRYVGDGRSRYIWADAICINQEDLEERESKVQIMRKIYERAEEVIIWLGQDPHGHADLAFEHVKTIAKKCYTLSGMDSGSLYLKNPRHEIDDKIGDEVEKVLLAYPQSWLALQTLFEREWFSRGNAMIDFNDITVAASWVDWSTAKKGKVKPANVKISQGVNNAVLMRGTHIDVIQETRFSALLGFCNSGTEGLRIRPDYKKAVSDVIKDVVWELLQQDGGIDVLSLVQHGPTVPDDVPSWIPSLQVDNDPYILIWYPFFEASAKISDSMKRNEADHIALSGIKIRVVAVVSDVVETTAIALDSWQRIHTILTSWWNMLSEEEQAKGVYPNGESYQIAFCMSVTAGLRQQNYRGLSPQHVLEDYKAFMQMLIVAKHENGAESLTDAKCITGDGQRYQHAALRASHDHQFFSTSNGYVGVGPQALKRDDQIWILFGGQAPFVLRWQGENTFDLLVNAISRELRSVRFNVGITTNWW</sequence>
<dbReference type="Pfam" id="PF06985">
    <property type="entry name" value="HET"/>
    <property type="match status" value="1"/>
</dbReference>
<feature type="domain" description="Heterokaryon incompatibility" evidence="1">
    <location>
        <begin position="44"/>
        <end position="206"/>
    </location>
</feature>
<organism evidence="2 3">
    <name type="scientific">Phlyctema vagabunda</name>
    <dbReference type="NCBI Taxonomy" id="108571"/>
    <lineage>
        <taxon>Eukaryota</taxon>
        <taxon>Fungi</taxon>
        <taxon>Dikarya</taxon>
        <taxon>Ascomycota</taxon>
        <taxon>Pezizomycotina</taxon>
        <taxon>Leotiomycetes</taxon>
        <taxon>Helotiales</taxon>
        <taxon>Dermateaceae</taxon>
        <taxon>Phlyctema</taxon>
    </lineage>
</organism>
<dbReference type="InterPro" id="IPR052895">
    <property type="entry name" value="HetReg/Transcr_Mod"/>
</dbReference>
<evidence type="ECO:0000313" key="2">
    <source>
        <dbReference type="EMBL" id="KAL3420948.1"/>
    </source>
</evidence>
<dbReference type="PANTHER" id="PTHR24148:SF64">
    <property type="entry name" value="HETEROKARYON INCOMPATIBILITY DOMAIN-CONTAINING PROTEIN"/>
    <property type="match status" value="1"/>
</dbReference>
<evidence type="ECO:0000259" key="1">
    <source>
        <dbReference type="Pfam" id="PF06985"/>
    </source>
</evidence>
<protein>
    <submittedName>
        <fullName evidence="2">Heterokaryon incompatibility protein</fullName>
    </submittedName>
</protein>